<comment type="subunit">
    <text evidence="2">Part of the Csm effector complex that includes Cas10, Csm2, Csm3, Csm4 and Csm5.</text>
</comment>
<feature type="domain" description="CRISPR type III-associated protein" evidence="4">
    <location>
        <begin position="10"/>
        <end position="207"/>
    </location>
</feature>
<name>A0ABR9JTT2_9ACTN</name>
<evidence type="ECO:0000256" key="3">
    <source>
        <dbReference type="SAM" id="MobiDB-lite"/>
    </source>
</evidence>
<organism evidence="5 6">
    <name type="scientific">Actinomadura algeriensis</name>
    <dbReference type="NCBI Taxonomy" id="1679523"/>
    <lineage>
        <taxon>Bacteria</taxon>
        <taxon>Bacillati</taxon>
        <taxon>Actinomycetota</taxon>
        <taxon>Actinomycetes</taxon>
        <taxon>Streptosporangiales</taxon>
        <taxon>Thermomonosporaceae</taxon>
        <taxon>Actinomadura</taxon>
    </lineage>
</organism>
<proteinExistence type="predicted"/>
<feature type="compositionally biased region" description="Basic and acidic residues" evidence="3">
    <location>
        <begin position="599"/>
        <end position="618"/>
    </location>
</feature>
<evidence type="ECO:0000313" key="5">
    <source>
        <dbReference type="EMBL" id="MBE1533974.1"/>
    </source>
</evidence>
<comment type="caution">
    <text evidence="5">The sequence shown here is derived from an EMBL/GenBank/DDBJ whole genome shotgun (WGS) entry which is preliminary data.</text>
</comment>
<dbReference type="Pfam" id="PF03787">
    <property type="entry name" value="RAMPs"/>
    <property type="match status" value="1"/>
</dbReference>
<sequence length="756" mass="81919">MGTTIDLTVHMLSDWHIGTGTGRHGQLNARVLRDDDGLPYLPAKTVNGVWRDACEVAARALDGGDLGPWHRRVEYVFGSQPAHPGAEARSLPDARVEHPRSAALRFLGPFRFPAGLGAALRADLRLQEAVTFVKPGVAHDRVSGAAQENMLRFDEMARGGVALAGRVELPDGLPGDELNRVRTLLYLGARLVEGVGANRRRGSGRCRFELGWEPPGEEELDAWTASSEEPPEPEPPDGPDGGDGAAVDGEWERVPLRITLQAPLIAHHRTVGNLVQGRDHIPGWMMLREVLRRLDGPAAAALRRGDLVVTDATPVVDGRPGRPVPRVLERGKDDPDVLVNRMRAMSEAATKRLRDGYISGAGNAVAVHRPKFEMRMHNTIEDTVQRPTEDLGGVYVYRALAAGTVLAGEVRVRAGILPGGWGEALAGTWRLGRSRKDDYGIVQVDLGEPDGTPPGNPAGTTLRVWLMSDVQVRNERLAPSNAPKDLARALGDALEKAGAGRVVLDPVEGDAELVPNRYETARTESWHTGWRLPRPVLPGFAAGGCLTFEIAEGTVTPEAIAAVELAGVGDRRGEGFGQVRINDPFLERDDLEAADQPDDDARPAGKAEPLEPSSRGHDAARVIERAAWRAEIRRASERAAAEPDGRVLGGLAGLTSTRLNNLRGLFPHLAEDGATLKRRIRRLTRDWGDTAGKAVENVLVETEPWELLDIDGLDRLSLTTDGVDRCRAELRAEARRSMIAACLAVRTRREAREEGA</sequence>
<keyword evidence="6" id="KW-1185">Reference proteome</keyword>
<feature type="region of interest" description="Disordered" evidence="3">
    <location>
        <begin position="218"/>
        <end position="247"/>
    </location>
</feature>
<feature type="region of interest" description="Disordered" evidence="3">
    <location>
        <begin position="587"/>
        <end position="618"/>
    </location>
</feature>
<accession>A0ABR9JTT2</accession>
<evidence type="ECO:0000256" key="1">
    <source>
        <dbReference type="ARBA" id="ARBA00023118"/>
    </source>
</evidence>
<evidence type="ECO:0000313" key="6">
    <source>
        <dbReference type="Proteomes" id="UP000627838"/>
    </source>
</evidence>
<dbReference type="PANTHER" id="PTHR35579">
    <property type="entry name" value="CRISPR SYSTEM CMS ENDORIBONUCLEASE CSM3"/>
    <property type="match status" value="1"/>
</dbReference>
<dbReference type="InterPro" id="IPR005537">
    <property type="entry name" value="RAMP_III_fam"/>
</dbReference>
<reference evidence="5 6" key="1">
    <citation type="submission" date="2020-10" db="EMBL/GenBank/DDBJ databases">
        <title>Sequencing the genomes of 1000 actinobacteria strains.</title>
        <authorList>
            <person name="Klenk H.-P."/>
        </authorList>
    </citation>
    <scope>NUCLEOTIDE SEQUENCE [LARGE SCALE GENOMIC DNA]</scope>
    <source>
        <strain evidence="5 6">DSM 46744</strain>
    </source>
</reference>
<dbReference type="EMBL" id="JADBDZ010000001">
    <property type="protein sequence ID" value="MBE1533974.1"/>
    <property type="molecule type" value="Genomic_DNA"/>
</dbReference>
<dbReference type="RefSeq" id="WP_192760430.1">
    <property type="nucleotide sequence ID" value="NZ_JADBDZ010000001.1"/>
</dbReference>
<dbReference type="Proteomes" id="UP000627838">
    <property type="component" value="Unassembled WGS sequence"/>
</dbReference>
<dbReference type="PANTHER" id="PTHR35579:SF3">
    <property type="entry name" value="CRISPR SYSTEM CMS ENDORIBONUCLEASE CSM3"/>
    <property type="match status" value="1"/>
</dbReference>
<evidence type="ECO:0000259" key="4">
    <source>
        <dbReference type="Pfam" id="PF03787"/>
    </source>
</evidence>
<protein>
    <submittedName>
        <fullName evidence="5">CRISPR-associated protein Csx10</fullName>
    </submittedName>
</protein>
<gene>
    <name evidence="5" type="ORF">H4W34_003807</name>
</gene>
<keyword evidence="1" id="KW-0051">Antiviral defense</keyword>
<evidence type="ECO:0000256" key="2">
    <source>
        <dbReference type="ARBA" id="ARBA00093789"/>
    </source>
</evidence>
<dbReference type="InterPro" id="IPR052216">
    <property type="entry name" value="CRISPR_Csm3_endoribonuclease"/>
</dbReference>
<dbReference type="CDD" id="cd09726">
    <property type="entry name" value="RAMP_I_III"/>
    <property type="match status" value="1"/>
</dbReference>
<feature type="compositionally biased region" description="Acidic residues" evidence="3">
    <location>
        <begin position="589"/>
        <end position="598"/>
    </location>
</feature>